<dbReference type="AlphaFoldDB" id="V5WKU3"/>
<dbReference type="eggNOG" id="COG3264">
    <property type="taxonomic scope" value="Bacteria"/>
</dbReference>
<evidence type="ECO:0000256" key="5">
    <source>
        <dbReference type="ARBA" id="ARBA00022989"/>
    </source>
</evidence>
<dbReference type="Proteomes" id="UP000018680">
    <property type="component" value="Chromosome"/>
</dbReference>
<keyword evidence="11" id="KW-1185">Reference proteome</keyword>
<accession>V5WKU3</accession>
<dbReference type="Pfam" id="PF21088">
    <property type="entry name" value="MS_channel_1st"/>
    <property type="match status" value="1"/>
</dbReference>
<organism evidence="10 11">
    <name type="scientific">Salinispira pacifica</name>
    <dbReference type="NCBI Taxonomy" id="1307761"/>
    <lineage>
        <taxon>Bacteria</taxon>
        <taxon>Pseudomonadati</taxon>
        <taxon>Spirochaetota</taxon>
        <taxon>Spirochaetia</taxon>
        <taxon>Spirochaetales</taxon>
        <taxon>Spirochaetaceae</taxon>
        <taxon>Salinispira</taxon>
    </lineage>
</organism>
<keyword evidence="5 7" id="KW-1133">Transmembrane helix</keyword>
<dbReference type="Gene3D" id="2.30.30.60">
    <property type="match status" value="1"/>
</dbReference>
<feature type="transmembrane region" description="Helical" evidence="7">
    <location>
        <begin position="126"/>
        <end position="146"/>
    </location>
</feature>
<dbReference type="InterPro" id="IPR052702">
    <property type="entry name" value="MscS-like_channel"/>
</dbReference>
<evidence type="ECO:0000256" key="6">
    <source>
        <dbReference type="ARBA" id="ARBA00023136"/>
    </source>
</evidence>
<dbReference type="InterPro" id="IPR049142">
    <property type="entry name" value="MS_channel_1st"/>
</dbReference>
<dbReference type="SUPFAM" id="SSF82689">
    <property type="entry name" value="Mechanosensitive channel protein MscS (YggB), C-terminal domain"/>
    <property type="match status" value="1"/>
</dbReference>
<dbReference type="RefSeq" id="WP_024269162.1">
    <property type="nucleotide sequence ID" value="NC_023035.1"/>
</dbReference>
<evidence type="ECO:0000259" key="8">
    <source>
        <dbReference type="Pfam" id="PF00924"/>
    </source>
</evidence>
<evidence type="ECO:0000259" key="9">
    <source>
        <dbReference type="Pfam" id="PF21088"/>
    </source>
</evidence>
<feature type="transmembrane region" description="Helical" evidence="7">
    <location>
        <begin position="33"/>
        <end position="56"/>
    </location>
</feature>
<feature type="domain" description="Mechanosensitive ion channel MscS" evidence="8">
    <location>
        <begin position="217"/>
        <end position="286"/>
    </location>
</feature>
<feature type="transmembrane region" description="Helical" evidence="7">
    <location>
        <begin position="178"/>
        <end position="194"/>
    </location>
</feature>
<dbReference type="SUPFAM" id="SSF82861">
    <property type="entry name" value="Mechanosensitive channel protein MscS (YggB), transmembrane region"/>
    <property type="match status" value="1"/>
</dbReference>
<evidence type="ECO:0000256" key="3">
    <source>
        <dbReference type="ARBA" id="ARBA00022475"/>
    </source>
</evidence>
<dbReference type="InterPro" id="IPR006685">
    <property type="entry name" value="MscS_channel_2nd"/>
</dbReference>
<evidence type="ECO:0000256" key="1">
    <source>
        <dbReference type="ARBA" id="ARBA00004651"/>
    </source>
</evidence>
<protein>
    <submittedName>
        <fullName evidence="10">Potassium efflux system KefA protein / Small-conductance mechanosensitive channel</fullName>
    </submittedName>
</protein>
<dbReference type="SUPFAM" id="SSF50182">
    <property type="entry name" value="Sm-like ribonucleoproteins"/>
    <property type="match status" value="1"/>
</dbReference>
<feature type="transmembrane region" description="Helical" evidence="7">
    <location>
        <begin position="83"/>
        <end position="106"/>
    </location>
</feature>
<dbReference type="GO" id="GO:0008381">
    <property type="term" value="F:mechanosensitive monoatomic ion channel activity"/>
    <property type="evidence" value="ECO:0007669"/>
    <property type="project" value="UniProtKB-ARBA"/>
</dbReference>
<evidence type="ECO:0000256" key="2">
    <source>
        <dbReference type="ARBA" id="ARBA00008017"/>
    </source>
</evidence>
<keyword evidence="4 7" id="KW-0812">Transmembrane</keyword>
<feature type="domain" description="Mechanosensitive ion channel transmembrane helices 2/3" evidence="9">
    <location>
        <begin position="175"/>
        <end position="215"/>
    </location>
</feature>
<comment type="similarity">
    <text evidence="2">Belongs to the MscS (TC 1.A.23) family.</text>
</comment>
<dbReference type="PANTHER" id="PTHR30347">
    <property type="entry name" value="POTASSIUM CHANNEL RELATED"/>
    <property type="match status" value="1"/>
</dbReference>
<name>V5WKU3_9SPIO</name>
<evidence type="ECO:0000256" key="7">
    <source>
        <dbReference type="SAM" id="Phobius"/>
    </source>
</evidence>
<keyword evidence="3" id="KW-1003">Cell membrane</keyword>
<dbReference type="InterPro" id="IPR010920">
    <property type="entry name" value="LSM_dom_sf"/>
</dbReference>
<dbReference type="OrthoDB" id="9809206at2"/>
<proteinExistence type="inferred from homology"/>
<sequence length="394" mass="43968">MDELESGSFGEVISGIWEILSQPLSAGTLSLPFSVAGFVLEFLLPLFVGIFVIRFLKNLVARSIDRSKLKDPVKNNLKRWNRIIFRVLGLIYLILITTFLLGAEFFSVLSALGTILNEPFYSSGDLKISVMTLITAVPVFYLASLAGKGARSLVEREVLKRLPVDESRKFSIANMSRYTVMLLVLIMGLSFIGIDFSSLILVFSVLGIGIGFGLQSMVSNFFAGVVIILSRPIKEGDFILATTSGENLEGRVVKITLLHSVINTLLNETIIIPNSEIIGKPVHNYSYDSQEVTVPAIVEVHYESDLDFVEKVLIDVGKECPYWTGTLEPTMRVRSFNSSGIEVGLYTRIIHAPERFVAMAWLRKMIWRRFKENGIVIPYPQMDLYVKTLPPGSE</sequence>
<dbReference type="Gene3D" id="1.10.287.1260">
    <property type="match status" value="1"/>
</dbReference>
<dbReference type="PATRIC" id="fig|1307761.3.peg.2909"/>
<dbReference type="PANTHER" id="PTHR30347:SF1">
    <property type="entry name" value="MECHANOSENSITIVE CHANNEL MSCK"/>
    <property type="match status" value="1"/>
</dbReference>
<dbReference type="InterPro" id="IPR011066">
    <property type="entry name" value="MscS_channel_C_sf"/>
</dbReference>
<comment type="subcellular location">
    <subcellularLocation>
        <location evidence="1">Cell membrane</location>
        <topology evidence="1">Multi-pass membrane protein</topology>
    </subcellularLocation>
</comment>
<dbReference type="InterPro" id="IPR011014">
    <property type="entry name" value="MscS_channel_TM-2"/>
</dbReference>
<dbReference type="KEGG" id="slr:L21SP2_2919"/>
<reference evidence="10 11" key="1">
    <citation type="journal article" date="2015" name="Stand. Genomic Sci.">
        <title>Complete genome sequence and description of Salinispira pacifica gen. nov., sp. nov., a novel spirochaete isolated form a hypersaline microbial mat.</title>
        <authorList>
            <person name="Ben Hania W."/>
            <person name="Joseph M."/>
            <person name="Schumann P."/>
            <person name="Bunk B."/>
            <person name="Fiebig A."/>
            <person name="Sproer C."/>
            <person name="Klenk H.P."/>
            <person name="Fardeau M.L."/>
            <person name="Spring S."/>
        </authorList>
    </citation>
    <scope>NUCLEOTIDE SEQUENCE [LARGE SCALE GENOMIC DNA]</scope>
    <source>
        <strain evidence="10 11">L21-RPul-D2</strain>
    </source>
</reference>
<feature type="transmembrane region" description="Helical" evidence="7">
    <location>
        <begin position="200"/>
        <end position="229"/>
    </location>
</feature>
<dbReference type="STRING" id="1307761.L21SP2_2919"/>
<dbReference type="GO" id="GO:0005886">
    <property type="term" value="C:plasma membrane"/>
    <property type="evidence" value="ECO:0007669"/>
    <property type="project" value="UniProtKB-SubCell"/>
</dbReference>
<keyword evidence="6 7" id="KW-0472">Membrane</keyword>
<gene>
    <name evidence="10" type="ORF">L21SP2_2919</name>
</gene>
<dbReference type="Pfam" id="PF00924">
    <property type="entry name" value="MS_channel_2nd"/>
    <property type="match status" value="1"/>
</dbReference>
<evidence type="ECO:0000256" key="4">
    <source>
        <dbReference type="ARBA" id="ARBA00022692"/>
    </source>
</evidence>
<evidence type="ECO:0000313" key="10">
    <source>
        <dbReference type="EMBL" id="AHC16265.1"/>
    </source>
</evidence>
<evidence type="ECO:0000313" key="11">
    <source>
        <dbReference type="Proteomes" id="UP000018680"/>
    </source>
</evidence>
<dbReference type="EMBL" id="CP006939">
    <property type="protein sequence ID" value="AHC16265.1"/>
    <property type="molecule type" value="Genomic_DNA"/>
</dbReference>
<dbReference type="Gene3D" id="3.30.70.100">
    <property type="match status" value="1"/>
</dbReference>
<dbReference type="HOGENOM" id="CLU_037945_4_2_12"/>
<dbReference type="InterPro" id="IPR023408">
    <property type="entry name" value="MscS_beta-dom_sf"/>
</dbReference>